<evidence type="ECO:0000256" key="1">
    <source>
        <dbReference type="SAM" id="Phobius"/>
    </source>
</evidence>
<dbReference type="OrthoDB" id="2793550at2759"/>
<feature type="transmembrane region" description="Helical" evidence="1">
    <location>
        <begin position="12"/>
        <end position="31"/>
    </location>
</feature>
<dbReference type="Proteomes" id="UP000308652">
    <property type="component" value="Unassembled WGS sequence"/>
</dbReference>
<keyword evidence="3" id="KW-1185">Reference proteome</keyword>
<gene>
    <name evidence="2" type="ORF">BDQ12DRAFT_685715</name>
</gene>
<evidence type="ECO:0000313" key="3">
    <source>
        <dbReference type="Proteomes" id="UP000308652"/>
    </source>
</evidence>
<keyword evidence="1" id="KW-0812">Transmembrane</keyword>
<feature type="transmembrane region" description="Helical" evidence="1">
    <location>
        <begin position="131"/>
        <end position="149"/>
    </location>
</feature>
<sequence length="191" mass="21705">MAFSSVGRKKISAQVAFLLVNIVVLALAARVNSFQDFFFVADLFPLCMAIITLVVLVVLLSLDFALDNSYTGRAQSEIAVYGVLSIFWLAFNAFSTARWRLIPFTCGAIPDEFAEERTWCKDIQALKSFVWINWLICFFIFTMTLRYSVAQYTRGNKHIFQTPLSRYEPELGATGSAFGRDSEFLQFEKIN</sequence>
<evidence type="ECO:0008006" key="4">
    <source>
        <dbReference type="Google" id="ProtNLM"/>
    </source>
</evidence>
<evidence type="ECO:0000313" key="2">
    <source>
        <dbReference type="EMBL" id="TFK37035.1"/>
    </source>
</evidence>
<dbReference type="EMBL" id="ML213610">
    <property type="protein sequence ID" value="TFK37035.1"/>
    <property type="molecule type" value="Genomic_DNA"/>
</dbReference>
<protein>
    <recommendedName>
        <fullName evidence="4">MARVEL domain-containing protein</fullName>
    </recommendedName>
</protein>
<feature type="transmembrane region" description="Helical" evidence="1">
    <location>
        <begin position="78"/>
        <end position="95"/>
    </location>
</feature>
<keyword evidence="1" id="KW-0472">Membrane</keyword>
<dbReference type="AlphaFoldDB" id="A0A5C3LWD8"/>
<keyword evidence="1" id="KW-1133">Transmembrane helix</keyword>
<feature type="transmembrane region" description="Helical" evidence="1">
    <location>
        <begin position="43"/>
        <end position="66"/>
    </location>
</feature>
<name>A0A5C3LWD8_9AGAR</name>
<accession>A0A5C3LWD8</accession>
<reference evidence="2 3" key="1">
    <citation type="journal article" date="2019" name="Nat. Ecol. Evol.">
        <title>Megaphylogeny resolves global patterns of mushroom evolution.</title>
        <authorList>
            <person name="Varga T."/>
            <person name="Krizsan K."/>
            <person name="Foldi C."/>
            <person name="Dima B."/>
            <person name="Sanchez-Garcia M."/>
            <person name="Sanchez-Ramirez S."/>
            <person name="Szollosi G.J."/>
            <person name="Szarkandi J.G."/>
            <person name="Papp V."/>
            <person name="Albert L."/>
            <person name="Andreopoulos W."/>
            <person name="Angelini C."/>
            <person name="Antonin V."/>
            <person name="Barry K.W."/>
            <person name="Bougher N.L."/>
            <person name="Buchanan P."/>
            <person name="Buyck B."/>
            <person name="Bense V."/>
            <person name="Catcheside P."/>
            <person name="Chovatia M."/>
            <person name="Cooper J."/>
            <person name="Damon W."/>
            <person name="Desjardin D."/>
            <person name="Finy P."/>
            <person name="Geml J."/>
            <person name="Haridas S."/>
            <person name="Hughes K."/>
            <person name="Justo A."/>
            <person name="Karasinski D."/>
            <person name="Kautmanova I."/>
            <person name="Kiss B."/>
            <person name="Kocsube S."/>
            <person name="Kotiranta H."/>
            <person name="LaButti K.M."/>
            <person name="Lechner B.E."/>
            <person name="Liimatainen K."/>
            <person name="Lipzen A."/>
            <person name="Lukacs Z."/>
            <person name="Mihaltcheva S."/>
            <person name="Morgado L.N."/>
            <person name="Niskanen T."/>
            <person name="Noordeloos M.E."/>
            <person name="Ohm R.A."/>
            <person name="Ortiz-Santana B."/>
            <person name="Ovrebo C."/>
            <person name="Racz N."/>
            <person name="Riley R."/>
            <person name="Savchenko A."/>
            <person name="Shiryaev A."/>
            <person name="Soop K."/>
            <person name="Spirin V."/>
            <person name="Szebenyi C."/>
            <person name="Tomsovsky M."/>
            <person name="Tulloss R.E."/>
            <person name="Uehling J."/>
            <person name="Grigoriev I.V."/>
            <person name="Vagvolgyi C."/>
            <person name="Papp T."/>
            <person name="Martin F.M."/>
            <person name="Miettinen O."/>
            <person name="Hibbett D.S."/>
            <person name="Nagy L.G."/>
        </authorList>
    </citation>
    <scope>NUCLEOTIDE SEQUENCE [LARGE SCALE GENOMIC DNA]</scope>
    <source>
        <strain evidence="2 3">CBS 166.37</strain>
    </source>
</reference>
<proteinExistence type="predicted"/>
<organism evidence="2 3">
    <name type="scientific">Crucibulum laeve</name>
    <dbReference type="NCBI Taxonomy" id="68775"/>
    <lineage>
        <taxon>Eukaryota</taxon>
        <taxon>Fungi</taxon>
        <taxon>Dikarya</taxon>
        <taxon>Basidiomycota</taxon>
        <taxon>Agaricomycotina</taxon>
        <taxon>Agaricomycetes</taxon>
        <taxon>Agaricomycetidae</taxon>
        <taxon>Agaricales</taxon>
        <taxon>Agaricineae</taxon>
        <taxon>Nidulariaceae</taxon>
        <taxon>Crucibulum</taxon>
    </lineage>
</organism>